<comment type="cofactor">
    <cofactor evidence="1">
        <name>Mn(2+)</name>
        <dbReference type="ChEBI" id="CHEBI:29035"/>
    </cofactor>
    <text evidence="1">The Mn(2+) ion enhances activity.</text>
</comment>
<proteinExistence type="predicted"/>
<dbReference type="Proteomes" id="UP000610966">
    <property type="component" value="Unassembled WGS sequence"/>
</dbReference>
<dbReference type="InterPro" id="IPR036264">
    <property type="entry name" value="Bact_exopeptidase_dim_dom"/>
</dbReference>
<protein>
    <submittedName>
        <fullName evidence="3">Peptidase</fullName>
    </submittedName>
</protein>
<dbReference type="InterPro" id="IPR002933">
    <property type="entry name" value="Peptidase_M20"/>
</dbReference>
<evidence type="ECO:0000313" key="3">
    <source>
        <dbReference type="EMBL" id="GIH70430.1"/>
    </source>
</evidence>
<evidence type="ECO:0000256" key="1">
    <source>
        <dbReference type="PIRSR" id="PIRSR005962-1"/>
    </source>
</evidence>
<dbReference type="EMBL" id="BOOG01000022">
    <property type="protein sequence ID" value="GIH70430.1"/>
    <property type="molecule type" value="Genomic_DNA"/>
</dbReference>
<dbReference type="SUPFAM" id="SSF55031">
    <property type="entry name" value="Bacterial exopeptidase dimerisation domain"/>
    <property type="match status" value="1"/>
</dbReference>
<dbReference type="PANTHER" id="PTHR11014">
    <property type="entry name" value="PEPTIDASE M20 FAMILY MEMBER"/>
    <property type="match status" value="1"/>
</dbReference>
<gene>
    <name evidence="3" type="ORF">Mth01_26830</name>
</gene>
<sequence>MLTGDLDLETLIRFRRDIHSHPELARQEIRTTAAVADMLRSAGLEPRVFPTGTGLVCDIEGTDGPTVGLRADMDALPILDAKDVPYRSQNTGVCHACGHDVHTTVLVGTALELAKRRQHLPGRIRLVFQPAEESSSSGALDMIAGGAIDGVDVIYALHCDPSRKVGDVGIRTGAITSAQDHMVLRLHGKGGHSARPHLTVNPINALASVIARLSESVNESLEPHQRVLLGFGIIQAGEAANVIPSRAQAAGTVRIPNADIWEQIPSIVQKSLTELIEPFGVEWELDYNRVCPAVVNDAVATKILYNSALAVCGEEHVQEAPQSLGGEDFAWYLRQVPGALFRLGVTHPDAEDHVDLHNDRFDVDERAIGVGIRMFVETAMNALRSY</sequence>
<dbReference type="AlphaFoldDB" id="A0A8J3VZS9"/>
<accession>A0A8J3VZS9</accession>
<dbReference type="Gene3D" id="3.40.630.10">
    <property type="entry name" value="Zn peptidases"/>
    <property type="match status" value="1"/>
</dbReference>
<feature type="binding site" evidence="1">
    <location>
        <position position="158"/>
    </location>
    <ligand>
        <name>Mn(2+)</name>
        <dbReference type="ChEBI" id="CHEBI:29035"/>
        <label>2</label>
    </ligand>
</feature>
<dbReference type="Pfam" id="PF01546">
    <property type="entry name" value="Peptidase_M20"/>
    <property type="match status" value="1"/>
</dbReference>
<name>A0A8J3VZS9_9ACTN</name>
<dbReference type="PANTHER" id="PTHR11014:SF63">
    <property type="entry name" value="METALLOPEPTIDASE, PUTATIVE (AFU_ORTHOLOGUE AFUA_6G09600)-RELATED"/>
    <property type="match status" value="1"/>
</dbReference>
<dbReference type="Pfam" id="PF07687">
    <property type="entry name" value="M20_dimer"/>
    <property type="match status" value="1"/>
</dbReference>
<feature type="binding site" evidence="1">
    <location>
        <position position="357"/>
    </location>
    <ligand>
        <name>Mn(2+)</name>
        <dbReference type="ChEBI" id="CHEBI:29035"/>
        <label>2</label>
    </ligand>
</feature>
<evidence type="ECO:0000259" key="2">
    <source>
        <dbReference type="Pfam" id="PF07687"/>
    </source>
</evidence>
<reference evidence="3" key="1">
    <citation type="submission" date="2021-01" db="EMBL/GenBank/DDBJ databases">
        <title>Whole genome shotgun sequence of Sphaerimonospora thailandensis NBRC 107569.</title>
        <authorList>
            <person name="Komaki H."/>
            <person name="Tamura T."/>
        </authorList>
    </citation>
    <scope>NUCLEOTIDE SEQUENCE</scope>
    <source>
        <strain evidence="3">NBRC 107569</strain>
    </source>
</reference>
<comment type="caution">
    <text evidence="3">The sequence shown here is derived from an EMBL/GenBank/DDBJ whole genome shotgun (WGS) entry which is preliminary data.</text>
</comment>
<dbReference type="NCBIfam" id="TIGR01891">
    <property type="entry name" value="amidohydrolases"/>
    <property type="match status" value="1"/>
</dbReference>
<feature type="binding site" evidence="1">
    <location>
        <position position="97"/>
    </location>
    <ligand>
        <name>Mn(2+)</name>
        <dbReference type="ChEBI" id="CHEBI:29035"/>
        <label>2</label>
    </ligand>
</feature>
<dbReference type="SUPFAM" id="SSF53187">
    <property type="entry name" value="Zn-dependent exopeptidases"/>
    <property type="match status" value="1"/>
</dbReference>
<keyword evidence="1" id="KW-0464">Manganese</keyword>
<keyword evidence="4" id="KW-1185">Reference proteome</keyword>
<dbReference type="InterPro" id="IPR011650">
    <property type="entry name" value="Peptidase_M20_dimer"/>
</dbReference>
<evidence type="ECO:0000313" key="4">
    <source>
        <dbReference type="Proteomes" id="UP000610966"/>
    </source>
</evidence>
<feature type="domain" description="Peptidase M20 dimerisation" evidence="2">
    <location>
        <begin position="182"/>
        <end position="273"/>
    </location>
</feature>
<feature type="binding site" evidence="1">
    <location>
        <position position="99"/>
    </location>
    <ligand>
        <name>Mn(2+)</name>
        <dbReference type="ChEBI" id="CHEBI:29035"/>
        <label>2</label>
    </ligand>
</feature>
<dbReference type="Gene3D" id="3.30.70.360">
    <property type="match status" value="1"/>
</dbReference>
<dbReference type="InterPro" id="IPR017439">
    <property type="entry name" value="Amidohydrolase"/>
</dbReference>
<feature type="binding site" evidence="1">
    <location>
        <position position="133"/>
    </location>
    <ligand>
        <name>Mn(2+)</name>
        <dbReference type="ChEBI" id="CHEBI:29035"/>
        <label>2</label>
    </ligand>
</feature>
<keyword evidence="1" id="KW-0479">Metal-binding</keyword>
<dbReference type="GO" id="GO:0046872">
    <property type="term" value="F:metal ion binding"/>
    <property type="evidence" value="ECO:0007669"/>
    <property type="project" value="UniProtKB-KW"/>
</dbReference>
<dbReference type="GO" id="GO:0016787">
    <property type="term" value="F:hydrolase activity"/>
    <property type="evidence" value="ECO:0007669"/>
    <property type="project" value="InterPro"/>
</dbReference>
<organism evidence="3 4">
    <name type="scientific">Sphaerimonospora thailandensis</name>
    <dbReference type="NCBI Taxonomy" id="795644"/>
    <lineage>
        <taxon>Bacteria</taxon>
        <taxon>Bacillati</taxon>
        <taxon>Actinomycetota</taxon>
        <taxon>Actinomycetes</taxon>
        <taxon>Streptosporangiales</taxon>
        <taxon>Streptosporangiaceae</taxon>
        <taxon>Sphaerimonospora</taxon>
    </lineage>
</organism>
<dbReference type="PIRSF" id="PIRSF005962">
    <property type="entry name" value="Pept_M20D_amidohydro"/>
    <property type="match status" value="1"/>
</dbReference>